<evidence type="ECO:0008006" key="4">
    <source>
        <dbReference type="Google" id="ProtNLM"/>
    </source>
</evidence>
<dbReference type="Proteomes" id="UP000030669">
    <property type="component" value="Unassembled WGS sequence"/>
</dbReference>
<accession>S7Q1V6</accession>
<evidence type="ECO:0000313" key="3">
    <source>
        <dbReference type="Proteomes" id="UP000030669"/>
    </source>
</evidence>
<dbReference type="eggNOG" id="ENOG502SHNU">
    <property type="taxonomic scope" value="Eukaryota"/>
</dbReference>
<feature type="compositionally biased region" description="Basic and acidic residues" evidence="1">
    <location>
        <begin position="33"/>
        <end position="46"/>
    </location>
</feature>
<proteinExistence type="predicted"/>
<dbReference type="AlphaFoldDB" id="S7Q1V6"/>
<dbReference type="OMA" id="CCKCGSQ"/>
<dbReference type="GeneID" id="19308752"/>
<dbReference type="EMBL" id="KB469304">
    <property type="protein sequence ID" value="EPQ53976.1"/>
    <property type="molecule type" value="Genomic_DNA"/>
</dbReference>
<dbReference type="RefSeq" id="XP_007867336.1">
    <property type="nucleotide sequence ID" value="XM_007869145.1"/>
</dbReference>
<dbReference type="OrthoDB" id="3690045at2759"/>
<keyword evidence="3" id="KW-1185">Reference proteome</keyword>
<reference evidence="2 3" key="1">
    <citation type="journal article" date="2012" name="Science">
        <title>The Paleozoic origin of enzymatic lignin decomposition reconstructed from 31 fungal genomes.</title>
        <authorList>
            <person name="Floudas D."/>
            <person name="Binder M."/>
            <person name="Riley R."/>
            <person name="Barry K."/>
            <person name="Blanchette R.A."/>
            <person name="Henrissat B."/>
            <person name="Martinez A.T."/>
            <person name="Otillar R."/>
            <person name="Spatafora J.W."/>
            <person name="Yadav J.S."/>
            <person name="Aerts A."/>
            <person name="Benoit I."/>
            <person name="Boyd A."/>
            <person name="Carlson A."/>
            <person name="Copeland A."/>
            <person name="Coutinho P.M."/>
            <person name="de Vries R.P."/>
            <person name="Ferreira P."/>
            <person name="Findley K."/>
            <person name="Foster B."/>
            <person name="Gaskell J."/>
            <person name="Glotzer D."/>
            <person name="Gorecki P."/>
            <person name="Heitman J."/>
            <person name="Hesse C."/>
            <person name="Hori C."/>
            <person name="Igarashi K."/>
            <person name="Jurgens J.A."/>
            <person name="Kallen N."/>
            <person name="Kersten P."/>
            <person name="Kohler A."/>
            <person name="Kuees U."/>
            <person name="Kumar T.K.A."/>
            <person name="Kuo A."/>
            <person name="LaButti K."/>
            <person name="Larrondo L.F."/>
            <person name="Lindquist E."/>
            <person name="Ling A."/>
            <person name="Lombard V."/>
            <person name="Lucas S."/>
            <person name="Lundell T."/>
            <person name="Martin R."/>
            <person name="McLaughlin D.J."/>
            <person name="Morgenstern I."/>
            <person name="Morin E."/>
            <person name="Murat C."/>
            <person name="Nagy L.G."/>
            <person name="Nolan M."/>
            <person name="Ohm R.A."/>
            <person name="Patyshakuliyeva A."/>
            <person name="Rokas A."/>
            <person name="Ruiz-Duenas F.J."/>
            <person name="Sabat G."/>
            <person name="Salamov A."/>
            <person name="Samejima M."/>
            <person name="Schmutz J."/>
            <person name="Slot J.C."/>
            <person name="St John F."/>
            <person name="Stenlid J."/>
            <person name="Sun H."/>
            <person name="Sun S."/>
            <person name="Syed K."/>
            <person name="Tsang A."/>
            <person name="Wiebenga A."/>
            <person name="Young D."/>
            <person name="Pisabarro A."/>
            <person name="Eastwood D.C."/>
            <person name="Martin F."/>
            <person name="Cullen D."/>
            <person name="Grigoriev I.V."/>
            <person name="Hibbett D.S."/>
        </authorList>
    </citation>
    <scope>NUCLEOTIDE SEQUENCE [LARGE SCALE GENOMIC DNA]</scope>
    <source>
        <strain evidence="2 3">ATCC 11539</strain>
    </source>
</reference>
<evidence type="ECO:0000313" key="2">
    <source>
        <dbReference type="EMBL" id="EPQ53976.1"/>
    </source>
</evidence>
<dbReference type="STRING" id="670483.S7Q1V6"/>
<organism evidence="2 3">
    <name type="scientific">Gloeophyllum trabeum (strain ATCC 11539 / FP-39264 / Madison 617)</name>
    <name type="common">Brown rot fungus</name>
    <dbReference type="NCBI Taxonomy" id="670483"/>
    <lineage>
        <taxon>Eukaryota</taxon>
        <taxon>Fungi</taxon>
        <taxon>Dikarya</taxon>
        <taxon>Basidiomycota</taxon>
        <taxon>Agaricomycotina</taxon>
        <taxon>Agaricomycetes</taxon>
        <taxon>Gloeophyllales</taxon>
        <taxon>Gloeophyllaceae</taxon>
        <taxon>Gloeophyllum</taxon>
    </lineage>
</organism>
<protein>
    <recommendedName>
        <fullName evidence="4">Post-SET domain-containing protein</fullName>
    </recommendedName>
</protein>
<feature type="compositionally biased region" description="Polar residues" evidence="1">
    <location>
        <begin position="402"/>
        <end position="419"/>
    </location>
</feature>
<feature type="compositionally biased region" description="Low complexity" evidence="1">
    <location>
        <begin position="431"/>
        <end position="440"/>
    </location>
</feature>
<sequence length="552" mass="59903">MNPGVNPDGTPVKRRPGRPKGSGKKSADPNAPPREKRPVGRPRKDGLPAGSVPGTRRPPGRPRKRPPGDFATQGLGSASAPPGSVSGASRKRPRRASNIDPSLDRDDWFELARKKPDMLLHALIGSLAAPSPVSRLGLSVEDAFKIHLGSLQQNVKGQTSIPSFYSIMRTFWLPSSPAYFVLTAPASSARPLFEHRFLYWDPQPLVFNGIACSHCTSPLENNGRIRSGPIKVYDLGEPFYIIGCEYVCKSATCVAATSAEGRKYASTDYSILRALPHILLQEFPAQLWNGLSDLGSGPTIWNWQALGVSKALWNMVLGCLTVGMGKGEILSVIRGIHNGVPDNAFNRDKEEEEEGDEQEVARDVQGAEENPEGQPEAGADTQEQNHDDEYNSEWNGAHAASDGSQQPPNSSGPAQSSPVPANVSPHVREIGPPQQQQHHFQTFGQAAEYMPYPSPYTAFPYYQQSTQALTSASHQPTSGGSGRPYDGMALDPEAGMEQVHKRVRHCCKCGSNECKGKGGRAFCTNPCQDCGKMECKGRNSKRPDKTCMEAWP</sequence>
<dbReference type="HOGENOM" id="CLU_022621_0_0_1"/>
<feature type="compositionally biased region" description="Low complexity" evidence="1">
    <location>
        <begin position="76"/>
        <end position="88"/>
    </location>
</feature>
<feature type="region of interest" description="Disordered" evidence="1">
    <location>
        <begin position="340"/>
        <end position="440"/>
    </location>
</feature>
<feature type="region of interest" description="Disordered" evidence="1">
    <location>
        <begin position="1"/>
        <end position="102"/>
    </location>
</feature>
<evidence type="ECO:0000256" key="1">
    <source>
        <dbReference type="SAM" id="MobiDB-lite"/>
    </source>
</evidence>
<name>S7Q1V6_GLOTA</name>
<gene>
    <name evidence="2" type="ORF">GLOTRDRAFT_77856</name>
</gene>
<dbReference type="KEGG" id="gtr:GLOTRDRAFT_77856"/>
<feature type="compositionally biased region" description="Basic residues" evidence="1">
    <location>
        <begin position="12"/>
        <end position="23"/>
    </location>
</feature>